<gene>
    <name evidence="1" type="primary">prp1_2</name>
    <name evidence="1" type="ORF">H4R21_003777</name>
</gene>
<dbReference type="Proteomes" id="UP001140087">
    <property type="component" value="Unassembled WGS sequence"/>
</dbReference>
<comment type="caution">
    <text evidence="1">The sequence shown here is derived from an EMBL/GenBank/DDBJ whole genome shotgun (WGS) entry which is preliminary data.</text>
</comment>
<dbReference type="EMBL" id="JANBUN010001280">
    <property type="protein sequence ID" value="KAJ2798823.1"/>
    <property type="molecule type" value="Genomic_DNA"/>
</dbReference>
<feature type="non-terminal residue" evidence="1">
    <location>
        <position position="395"/>
    </location>
</feature>
<evidence type="ECO:0000313" key="2">
    <source>
        <dbReference type="Proteomes" id="UP001140087"/>
    </source>
</evidence>
<sequence>MYPVTKDFLGKPAPPGYVAGLGRGATGFTTRSDIGPAREAGGAAGKDGDKQRAAAAAGKRRAEADDDGDEARFANAENEEGLFSNMRYEQDDEEADRVWAMVDAKMEQRRARAKAKRAAAATADEGSGVEGPGAADAELHGLKRQLQDLSAEEWGAIPDVSQLAESAARAKRRRTAAVGRRGERLAQVSDSTLVAGLGLTGYDQEIGDETAGGGATTNFLALGQARDDVLRLRLDQAGDSASGKTTVDPRGYLTSLNTVAVQSAAEIGDIARARTLLRSVVQTNPKHAPGWIAAARLEEVAKKMGRARALIAEACEHCAQSEDVWLEAARLNPRDAARAVLASAARHLPRSVRVWTAAADLEAGAGDAQAQRRILRRALEFVPTSVVLWKAAVAL</sequence>
<organism evidence="1 2">
    <name type="scientific">Coemansia helicoidea</name>
    <dbReference type="NCBI Taxonomy" id="1286919"/>
    <lineage>
        <taxon>Eukaryota</taxon>
        <taxon>Fungi</taxon>
        <taxon>Fungi incertae sedis</taxon>
        <taxon>Zoopagomycota</taxon>
        <taxon>Kickxellomycotina</taxon>
        <taxon>Kickxellomycetes</taxon>
        <taxon>Kickxellales</taxon>
        <taxon>Kickxellaceae</taxon>
        <taxon>Coemansia</taxon>
    </lineage>
</organism>
<name>A0ACC1L0A3_9FUNG</name>
<evidence type="ECO:0000313" key="1">
    <source>
        <dbReference type="EMBL" id="KAJ2798823.1"/>
    </source>
</evidence>
<reference evidence="1" key="1">
    <citation type="submission" date="2022-07" db="EMBL/GenBank/DDBJ databases">
        <title>Phylogenomic reconstructions and comparative analyses of Kickxellomycotina fungi.</title>
        <authorList>
            <person name="Reynolds N.K."/>
            <person name="Stajich J.E."/>
            <person name="Barry K."/>
            <person name="Grigoriev I.V."/>
            <person name="Crous P."/>
            <person name="Smith M.E."/>
        </authorList>
    </citation>
    <scope>NUCLEOTIDE SEQUENCE</scope>
    <source>
        <strain evidence="1">BCRC 34780</strain>
    </source>
</reference>
<keyword evidence="2" id="KW-1185">Reference proteome</keyword>
<proteinExistence type="predicted"/>
<protein>
    <submittedName>
        <fullName evidence="1">U4/U6 x U5 tri-snRNP complex subunit Prp1</fullName>
    </submittedName>
</protein>
<accession>A0ACC1L0A3</accession>